<dbReference type="AlphaFoldDB" id="A0A9D4KW57"/>
<reference evidence="1" key="2">
    <citation type="submission" date="2020-11" db="EMBL/GenBank/DDBJ databases">
        <authorList>
            <person name="McCartney M.A."/>
            <person name="Auch B."/>
            <person name="Kono T."/>
            <person name="Mallez S."/>
            <person name="Becker A."/>
            <person name="Gohl D.M."/>
            <person name="Silverstein K.A.T."/>
            <person name="Koren S."/>
            <person name="Bechman K.B."/>
            <person name="Herman A."/>
            <person name="Abrahante J.E."/>
            <person name="Garbe J."/>
        </authorList>
    </citation>
    <scope>NUCLEOTIDE SEQUENCE</scope>
    <source>
        <strain evidence="1">Duluth1</strain>
        <tissue evidence="1">Whole animal</tissue>
    </source>
</reference>
<dbReference type="Proteomes" id="UP000828390">
    <property type="component" value="Unassembled WGS sequence"/>
</dbReference>
<evidence type="ECO:0000313" key="1">
    <source>
        <dbReference type="EMBL" id="KAH3846804.1"/>
    </source>
</evidence>
<gene>
    <name evidence="1" type="ORF">DPMN_089111</name>
</gene>
<reference evidence="1" key="1">
    <citation type="journal article" date="2019" name="bioRxiv">
        <title>The Genome of the Zebra Mussel, Dreissena polymorpha: A Resource for Invasive Species Research.</title>
        <authorList>
            <person name="McCartney M.A."/>
            <person name="Auch B."/>
            <person name="Kono T."/>
            <person name="Mallez S."/>
            <person name="Zhang Y."/>
            <person name="Obille A."/>
            <person name="Becker A."/>
            <person name="Abrahante J.E."/>
            <person name="Garbe J."/>
            <person name="Badalamenti J.P."/>
            <person name="Herman A."/>
            <person name="Mangelson H."/>
            <person name="Liachko I."/>
            <person name="Sullivan S."/>
            <person name="Sone E.D."/>
            <person name="Koren S."/>
            <person name="Silverstein K.A.T."/>
            <person name="Beckman K.B."/>
            <person name="Gohl D.M."/>
        </authorList>
    </citation>
    <scope>NUCLEOTIDE SEQUENCE</scope>
    <source>
        <strain evidence="1">Duluth1</strain>
        <tissue evidence="1">Whole animal</tissue>
    </source>
</reference>
<evidence type="ECO:0000313" key="2">
    <source>
        <dbReference type="Proteomes" id="UP000828390"/>
    </source>
</evidence>
<protein>
    <submittedName>
        <fullName evidence="1">Uncharacterized protein</fullName>
    </submittedName>
</protein>
<sequence>MDKEQYTSEADRQLGDARFYRRLDSDPTQEFKAKVVTKLKEMLHSGETSEKTSTISQSPTPERADSIFYQKYTNLATLDVQLSQQIATQLNGFRSLSITISDLT</sequence>
<dbReference type="EMBL" id="JAIWYP010000003">
    <property type="protein sequence ID" value="KAH3846804.1"/>
    <property type="molecule type" value="Genomic_DNA"/>
</dbReference>
<comment type="caution">
    <text evidence="1">The sequence shown here is derived from an EMBL/GenBank/DDBJ whole genome shotgun (WGS) entry which is preliminary data.</text>
</comment>
<proteinExistence type="predicted"/>
<name>A0A9D4KW57_DREPO</name>
<keyword evidence="2" id="KW-1185">Reference proteome</keyword>
<organism evidence="1 2">
    <name type="scientific">Dreissena polymorpha</name>
    <name type="common">Zebra mussel</name>
    <name type="synonym">Mytilus polymorpha</name>
    <dbReference type="NCBI Taxonomy" id="45954"/>
    <lineage>
        <taxon>Eukaryota</taxon>
        <taxon>Metazoa</taxon>
        <taxon>Spiralia</taxon>
        <taxon>Lophotrochozoa</taxon>
        <taxon>Mollusca</taxon>
        <taxon>Bivalvia</taxon>
        <taxon>Autobranchia</taxon>
        <taxon>Heteroconchia</taxon>
        <taxon>Euheterodonta</taxon>
        <taxon>Imparidentia</taxon>
        <taxon>Neoheterodontei</taxon>
        <taxon>Myida</taxon>
        <taxon>Dreissenoidea</taxon>
        <taxon>Dreissenidae</taxon>
        <taxon>Dreissena</taxon>
    </lineage>
</organism>
<accession>A0A9D4KW57</accession>